<dbReference type="EMBL" id="QGNA01000002">
    <property type="protein sequence ID" value="PWS37092.1"/>
    <property type="molecule type" value="Genomic_DNA"/>
</dbReference>
<dbReference type="InterPro" id="IPR002347">
    <property type="entry name" value="SDR_fam"/>
</dbReference>
<accession>A0A317FFD9</accession>
<proteinExistence type="inferred from homology"/>
<dbReference type="PANTHER" id="PTHR42760">
    <property type="entry name" value="SHORT-CHAIN DEHYDROGENASES/REDUCTASES FAMILY MEMBER"/>
    <property type="match status" value="1"/>
</dbReference>
<dbReference type="PRINTS" id="PR00081">
    <property type="entry name" value="GDHRDH"/>
</dbReference>
<evidence type="ECO:0000313" key="4">
    <source>
        <dbReference type="Proteomes" id="UP000245765"/>
    </source>
</evidence>
<dbReference type="CDD" id="cd05233">
    <property type="entry name" value="SDR_c"/>
    <property type="match status" value="1"/>
</dbReference>
<comment type="similarity">
    <text evidence="1">Belongs to the short-chain dehydrogenases/reductases (SDR) family.</text>
</comment>
<evidence type="ECO:0000256" key="2">
    <source>
        <dbReference type="ARBA" id="ARBA00023002"/>
    </source>
</evidence>
<dbReference type="InterPro" id="IPR036291">
    <property type="entry name" value="NAD(P)-bd_dom_sf"/>
</dbReference>
<dbReference type="InterPro" id="IPR020904">
    <property type="entry name" value="Sc_DH/Rdtase_CS"/>
</dbReference>
<keyword evidence="2" id="KW-0560">Oxidoreductase</keyword>
<gene>
    <name evidence="3" type="ORF">DFH01_09460</name>
</gene>
<dbReference type="SUPFAM" id="SSF51735">
    <property type="entry name" value="NAD(P)-binding Rossmann-fold domains"/>
    <property type="match status" value="1"/>
</dbReference>
<dbReference type="Gene3D" id="3.40.50.720">
    <property type="entry name" value="NAD(P)-binding Rossmann-like Domain"/>
    <property type="match status" value="1"/>
</dbReference>
<dbReference type="Pfam" id="PF13561">
    <property type="entry name" value="adh_short_C2"/>
    <property type="match status" value="1"/>
</dbReference>
<evidence type="ECO:0000256" key="1">
    <source>
        <dbReference type="ARBA" id="ARBA00006484"/>
    </source>
</evidence>
<comment type="caution">
    <text evidence="3">The sequence shown here is derived from an EMBL/GenBank/DDBJ whole genome shotgun (WGS) entry which is preliminary data.</text>
</comment>
<dbReference type="GO" id="GO:0016616">
    <property type="term" value="F:oxidoreductase activity, acting on the CH-OH group of donors, NAD or NADP as acceptor"/>
    <property type="evidence" value="ECO:0007669"/>
    <property type="project" value="TreeGrafter"/>
</dbReference>
<reference evidence="4" key="1">
    <citation type="submission" date="2018-05" db="EMBL/GenBank/DDBJ databases">
        <authorList>
            <person name="Du Z."/>
            <person name="Wang X."/>
        </authorList>
    </citation>
    <scope>NUCLEOTIDE SEQUENCE [LARGE SCALE GENOMIC DNA]</scope>
    <source>
        <strain evidence="4">CQN31</strain>
    </source>
</reference>
<evidence type="ECO:0000313" key="3">
    <source>
        <dbReference type="EMBL" id="PWS37092.1"/>
    </source>
</evidence>
<protein>
    <submittedName>
        <fullName evidence="3">NAD(P)-dependent oxidoreductase</fullName>
    </submittedName>
</protein>
<dbReference type="AlphaFoldDB" id="A0A317FFD9"/>
<dbReference type="PANTHER" id="PTHR42760:SF133">
    <property type="entry name" value="3-OXOACYL-[ACYL-CARRIER-PROTEIN] REDUCTASE"/>
    <property type="match status" value="1"/>
</dbReference>
<sequence>MTGPAGAWRWTKPCWRRTATSIGSASCRAGRTARPAIAEGQAMPDPRIALITGGAGAIGLATARRLARDGIVPALVDRDAAALDAAVAALHAETGLPVLGIHADLVDRDAPRAVMDRIEAECGRLDCLVNNAGLSRARRIGEVDLADWDAVIAVNLTAPMLLAQESLRFWQRQRAGSIVNIASRVWLSGAGPAYTASKAGLVGLTRSLAVQLGPLGVTVNAVAPSYLRTGFNFAGGEEAQRRAEDEHIRIGVLDRIGTPEDVAGAIAFLCSPDARFVTGEVIHVCGGAQLAARPQDPAIADGSAR</sequence>
<dbReference type="FunFam" id="3.40.50.720:FF:000084">
    <property type="entry name" value="Short-chain dehydrogenase reductase"/>
    <property type="match status" value="1"/>
</dbReference>
<dbReference type="PROSITE" id="PS00061">
    <property type="entry name" value="ADH_SHORT"/>
    <property type="match status" value="1"/>
</dbReference>
<keyword evidence="4" id="KW-1185">Reference proteome</keyword>
<dbReference type="PRINTS" id="PR00080">
    <property type="entry name" value="SDRFAMILY"/>
</dbReference>
<name>A0A317FFD9_9PROT</name>
<dbReference type="Proteomes" id="UP000245765">
    <property type="component" value="Unassembled WGS sequence"/>
</dbReference>
<organism evidence="3 4">
    <name type="scientific">Falsiroseomonas bella</name>
    <dbReference type="NCBI Taxonomy" id="2184016"/>
    <lineage>
        <taxon>Bacteria</taxon>
        <taxon>Pseudomonadati</taxon>
        <taxon>Pseudomonadota</taxon>
        <taxon>Alphaproteobacteria</taxon>
        <taxon>Acetobacterales</taxon>
        <taxon>Roseomonadaceae</taxon>
        <taxon>Falsiroseomonas</taxon>
    </lineage>
</organism>